<dbReference type="InterPro" id="IPR013344">
    <property type="entry name" value="RNR_NrdJ/NrdZ"/>
</dbReference>
<dbReference type="GO" id="GO:0009263">
    <property type="term" value="P:deoxyribonucleotide biosynthetic process"/>
    <property type="evidence" value="ECO:0007669"/>
    <property type="project" value="UniProtKB-KW"/>
</dbReference>
<comment type="caution">
    <text evidence="14">The sequence shown here is derived from an EMBL/GenBank/DDBJ whole genome shotgun (WGS) entry which is preliminary data.</text>
</comment>
<dbReference type="InterPro" id="IPR050862">
    <property type="entry name" value="RdRp_reductase_class-2"/>
</dbReference>
<reference evidence="14 15" key="1">
    <citation type="submission" date="2018-05" db="EMBL/GenBank/DDBJ databases">
        <title>Genomic Encyclopedia of Type Strains, Phase IV (KMG-IV): sequencing the most valuable type-strain genomes for metagenomic binning, comparative biology and taxonomic classification.</title>
        <authorList>
            <person name="Goeker M."/>
        </authorList>
    </citation>
    <scope>NUCLEOTIDE SEQUENCE [LARGE SCALE GENOMIC DNA]</scope>
    <source>
        <strain evidence="14 15">DSM 566</strain>
    </source>
</reference>
<dbReference type="GO" id="GO:0004748">
    <property type="term" value="F:ribonucleoside-diphosphate reductase activity, thioredoxin disulfide as acceptor"/>
    <property type="evidence" value="ECO:0007669"/>
    <property type="project" value="UniProtKB-EC"/>
</dbReference>
<dbReference type="NCBIfam" id="TIGR02504">
    <property type="entry name" value="NrdJ_Z"/>
    <property type="match status" value="1"/>
</dbReference>
<dbReference type="InterPro" id="IPR000788">
    <property type="entry name" value="RNR_lg_C"/>
</dbReference>
<keyword evidence="5 11" id="KW-0547">Nucleotide-binding</keyword>
<dbReference type="RefSeq" id="WP_110399100.1">
    <property type="nucleotide sequence ID" value="NZ_QJJS01000001.1"/>
</dbReference>
<dbReference type="Gene3D" id="3.20.70.20">
    <property type="match status" value="1"/>
</dbReference>
<dbReference type="AlphaFoldDB" id="A0A318H6N9"/>
<name>A0A318H6N9_9BURK</name>
<keyword evidence="6 11" id="KW-0560">Oxidoreductase</keyword>
<comment type="similarity">
    <text evidence="2 11">Belongs to the ribonucleoside diphosphate reductase class-2 family.</text>
</comment>
<evidence type="ECO:0000256" key="8">
    <source>
        <dbReference type="ARBA" id="ARBA00023157"/>
    </source>
</evidence>
<evidence type="ECO:0000256" key="4">
    <source>
        <dbReference type="ARBA" id="ARBA00022634"/>
    </source>
</evidence>
<comment type="catalytic activity">
    <reaction evidence="10 11">
        <text>a 2'-deoxyribonucleoside 5'-diphosphate + [thioredoxin]-disulfide + H2O = a ribonucleoside 5'-diphosphate + [thioredoxin]-dithiol</text>
        <dbReference type="Rhea" id="RHEA:23252"/>
        <dbReference type="Rhea" id="RHEA-COMP:10698"/>
        <dbReference type="Rhea" id="RHEA-COMP:10700"/>
        <dbReference type="ChEBI" id="CHEBI:15377"/>
        <dbReference type="ChEBI" id="CHEBI:29950"/>
        <dbReference type="ChEBI" id="CHEBI:50058"/>
        <dbReference type="ChEBI" id="CHEBI:57930"/>
        <dbReference type="ChEBI" id="CHEBI:73316"/>
        <dbReference type="EC" id="1.17.4.1"/>
    </reaction>
</comment>
<keyword evidence="9 11" id="KW-0170">Cobalt</keyword>
<dbReference type="Proteomes" id="UP000247811">
    <property type="component" value="Unassembled WGS sequence"/>
</dbReference>
<evidence type="ECO:0000256" key="1">
    <source>
        <dbReference type="ARBA" id="ARBA00001922"/>
    </source>
</evidence>
<dbReference type="PANTHER" id="PTHR43371">
    <property type="entry name" value="VITAMIN B12-DEPENDENT RIBONUCLEOTIDE REDUCTASE"/>
    <property type="match status" value="1"/>
</dbReference>
<dbReference type="Pfam" id="PF02867">
    <property type="entry name" value="Ribonuc_red_lgC"/>
    <property type="match status" value="1"/>
</dbReference>
<dbReference type="SUPFAM" id="SSF51998">
    <property type="entry name" value="PFL-like glycyl radical enzymes"/>
    <property type="match status" value="1"/>
</dbReference>
<keyword evidence="3 11" id="KW-0846">Cobalamin</keyword>
<accession>A0A318H6N9</accession>
<evidence type="ECO:0000313" key="15">
    <source>
        <dbReference type="Proteomes" id="UP000247811"/>
    </source>
</evidence>
<keyword evidence="15" id="KW-1185">Reference proteome</keyword>
<evidence type="ECO:0000256" key="6">
    <source>
        <dbReference type="ARBA" id="ARBA00023002"/>
    </source>
</evidence>
<keyword evidence="8" id="KW-1015">Disulfide bond</keyword>
<dbReference type="GO" id="GO:0005524">
    <property type="term" value="F:ATP binding"/>
    <property type="evidence" value="ECO:0007669"/>
    <property type="project" value="InterPro"/>
</dbReference>
<dbReference type="CDD" id="cd02888">
    <property type="entry name" value="RNR_II_dimer"/>
    <property type="match status" value="1"/>
</dbReference>
<organism evidence="14 15">
    <name type="scientific">Sphaerotilus hippei</name>
    <dbReference type="NCBI Taxonomy" id="744406"/>
    <lineage>
        <taxon>Bacteria</taxon>
        <taxon>Pseudomonadati</taxon>
        <taxon>Pseudomonadota</taxon>
        <taxon>Betaproteobacteria</taxon>
        <taxon>Burkholderiales</taxon>
        <taxon>Sphaerotilaceae</taxon>
        <taxon>Sphaerotilus</taxon>
    </lineage>
</organism>
<evidence type="ECO:0000259" key="12">
    <source>
        <dbReference type="Pfam" id="PF00317"/>
    </source>
</evidence>
<dbReference type="OrthoDB" id="9762933at2"/>
<dbReference type="EMBL" id="QJJS01000001">
    <property type="protein sequence ID" value="PXW99545.1"/>
    <property type="molecule type" value="Genomic_DNA"/>
</dbReference>
<dbReference type="GO" id="GO:0031419">
    <property type="term" value="F:cobalamin binding"/>
    <property type="evidence" value="ECO:0007669"/>
    <property type="project" value="UniProtKB-KW"/>
</dbReference>
<dbReference type="InterPro" id="IPR013509">
    <property type="entry name" value="RNR_lsu_N"/>
</dbReference>
<feature type="domain" description="Ribonucleotide reductase large subunit N-terminal" evidence="12">
    <location>
        <begin position="34"/>
        <end position="100"/>
    </location>
</feature>
<evidence type="ECO:0000256" key="5">
    <source>
        <dbReference type="ARBA" id="ARBA00022741"/>
    </source>
</evidence>
<sequence length="994" mass="106691">MSLPDSQADTTADLFGAHAKASAAAFPGLPAQAISAEVLIEKYAKGGETTVVEVRRRVAQALAQAEAPAERDRWQARFLWAQEQGFVPAGRIASAAGTSLSATLINCFVQPVGDSIAEPEDGFPGIYTALTEAAETMRRGGGVGYDFSRIRPAGAWVGSTESHASGPVSYMRVFDRSCETVESAGARRGAQMGVLRCDHPDIETFIHAKDSGDLRNFNISVGVTDAFMAAVEADAEIELVHKAEPGAKQKAAGACQRADGLWAYRRVPARDLWDQIMRSTYDHAEPGVLFLDRINDDNNLGYCETIAATNPCAEQPLPPYGCCCLGSIDLTRFVRRPFTADVAFDEAAFAEVCAVATRMLDNVLDVTVWPLPAQAQEAANKRRVGLGFTGLGDALVMLGLRYDTPAARDMARHISEVMRDAAYVASSDLAAERGAFPLFNADLYLSRGSFASRLPAAVKERIRARGLRNSHLLSIAPTGTISLAFADNASNGIEPAFSWTYTRKKREADGSFKEYAVEDHAWRVYRHLKGREAPLTDAFVTALEMSAEAHAQMVAAVAPCIDTAISKTVNVPADYPYEDFQGLYLQAWKAGLKGLATYRPNSVLGSVLSVTPAPAPVAQPAPLTVEADAADPAAVPALFNQRLRLERLPQPVLASLRWPSRPDMSAGNPAWSYMIQHPHGDFALFVGELPAEAGPDAGLFGKTLPFEVWVNGAEQPRGLGALAKTLSMDMRANDPSWLRLKLDALATVAEERAFDMPFPPSGEKKLFPGVVAATAAVIRWRCEQLGALQEGGATPVLDAMFSRDEPRTGTDGTLAWAVDIHNPATGEQFTLTLKEVTLPTPDGGHVTRPCAIGFAGNYPRAFDGLARLLSLDMRVIDPAWIGMKLRKLLNVGEPLGHFMAPVPGQKRQQVWPSTVAYVARLVMHRYAMLGVLTEDGQPVSEMGVLAAPQAAVARPATGLAPTPGRPCPECGNATMIHKDGCDFCTSCGYVGACG</sequence>
<keyword evidence="7" id="KW-0215">Deoxyribonucleotide synthesis</keyword>
<evidence type="ECO:0000256" key="9">
    <source>
        <dbReference type="ARBA" id="ARBA00023285"/>
    </source>
</evidence>
<feature type="domain" description="Ribonucleotide reductase large subunit C-terminal" evidence="13">
    <location>
        <begin position="106"/>
        <end position="598"/>
    </location>
</feature>
<evidence type="ECO:0000256" key="10">
    <source>
        <dbReference type="ARBA" id="ARBA00047754"/>
    </source>
</evidence>
<dbReference type="GO" id="GO:0071897">
    <property type="term" value="P:DNA biosynthetic process"/>
    <property type="evidence" value="ECO:0007669"/>
    <property type="project" value="UniProtKB-KW"/>
</dbReference>
<protein>
    <recommendedName>
        <fullName evidence="11">Vitamin B12-dependent ribonucleotide reductase</fullName>
        <ecNumber evidence="11">1.17.4.1</ecNumber>
    </recommendedName>
</protein>
<evidence type="ECO:0000256" key="3">
    <source>
        <dbReference type="ARBA" id="ARBA00022628"/>
    </source>
</evidence>
<dbReference type="EC" id="1.17.4.1" evidence="11"/>
<keyword evidence="4 11" id="KW-0237">DNA synthesis</keyword>
<dbReference type="Pfam" id="PF00317">
    <property type="entry name" value="Ribonuc_red_lgN"/>
    <property type="match status" value="1"/>
</dbReference>
<evidence type="ECO:0000256" key="2">
    <source>
        <dbReference type="ARBA" id="ARBA00007405"/>
    </source>
</evidence>
<evidence type="ECO:0000256" key="7">
    <source>
        <dbReference type="ARBA" id="ARBA00023116"/>
    </source>
</evidence>
<comment type="cofactor">
    <cofactor evidence="1 11">
        <name>adenosylcob(III)alamin</name>
        <dbReference type="ChEBI" id="CHEBI:18408"/>
    </cofactor>
</comment>
<dbReference type="PRINTS" id="PR01183">
    <property type="entry name" value="RIBORDTASEM1"/>
</dbReference>
<evidence type="ECO:0000313" key="14">
    <source>
        <dbReference type="EMBL" id="PXW99545.1"/>
    </source>
</evidence>
<dbReference type="PANTHER" id="PTHR43371:SF1">
    <property type="entry name" value="RIBONUCLEOSIDE-DIPHOSPHATE REDUCTASE"/>
    <property type="match status" value="1"/>
</dbReference>
<gene>
    <name evidence="14" type="ORF">C7444_101375</name>
</gene>
<evidence type="ECO:0000256" key="11">
    <source>
        <dbReference type="RuleBase" id="RU364064"/>
    </source>
</evidence>
<evidence type="ECO:0000259" key="13">
    <source>
        <dbReference type="Pfam" id="PF02867"/>
    </source>
</evidence>
<comment type="function">
    <text evidence="11">Catalyzes the reduction of ribonucleotides to deoxyribonucleotides. May function to provide a pool of deoxyribonucleotide precursors for DNA repair during oxygen limitation and/or for immediate growth after restoration of oxygen.</text>
</comment>
<proteinExistence type="inferred from homology"/>